<dbReference type="InterPro" id="IPR035983">
    <property type="entry name" value="Hect_E3_ubiquitin_ligase"/>
</dbReference>
<comment type="caution">
    <text evidence="2">The sequence shown here is derived from an EMBL/GenBank/DDBJ whole genome shotgun (WGS) entry which is preliminary data.</text>
</comment>
<gene>
    <name evidence="2" type="ORF">OS493_031590</name>
</gene>
<keyword evidence="3" id="KW-1185">Reference proteome</keyword>
<evidence type="ECO:0000313" key="2">
    <source>
        <dbReference type="EMBL" id="KAJ7353883.1"/>
    </source>
</evidence>
<protein>
    <submittedName>
        <fullName evidence="2">Uncharacterized protein</fullName>
    </submittedName>
</protein>
<dbReference type="GO" id="GO:0004842">
    <property type="term" value="F:ubiquitin-protein transferase activity"/>
    <property type="evidence" value="ECO:0007669"/>
    <property type="project" value="InterPro"/>
</dbReference>
<dbReference type="EMBL" id="MU827338">
    <property type="protein sequence ID" value="KAJ7353883.1"/>
    <property type="molecule type" value="Genomic_DNA"/>
</dbReference>
<sequence>MADGIEQVSSAAAGLLEAIGNLQRGDIRDLAVSTATNSSSVPSTSRSSEGNAIAAELGRRFPTFNARGGRGNTSSKKRSSSSSPMSREGSSKFGRPIKHIVHKDLVVIPNPNTNQVPSHTSKVKLEERGLIIHEFPFDRRWTPLDLKRNIESHLPRDDILFDYLKACYGTLVIPKLAKGVRMDGARIIKLSGQGGVYIRCLDPLDEEDKDEEDEQLLYPSYAQTAQPSDDSPNNTVGLISSPIQQPVNVSEPEPFDLGDSVPPTAEEVLSFPDMWNVQSTDDNEVLVNNEILSILTPSDHEVPLKIIRVHRSLIREDMIEIFSDPYILKCSLQAIIINQHGHDEAGRGSGVLREVFSLFWKECYESHMLGETERVPYIRHDFDRNKWEAVGRILVKGYIECQYFPLKISKAFLVACLFGEGSVTRKMLQDSFKHYVSNSEASLIEGCLSDSIQCDSAEMLEFLSAFDCKRKPTHENIIEIIREVSHKELIQKPQYVADCWGPIVSHLKIYFLMFAPWMICIPLYCQLMSK</sequence>
<evidence type="ECO:0000256" key="1">
    <source>
        <dbReference type="SAM" id="MobiDB-lite"/>
    </source>
</evidence>
<dbReference type="SUPFAM" id="SSF56204">
    <property type="entry name" value="Hect, E3 ligase catalytic domain"/>
    <property type="match status" value="1"/>
</dbReference>
<name>A0A9X0CJX4_9CNID</name>
<proteinExistence type="predicted"/>
<dbReference type="Proteomes" id="UP001163046">
    <property type="component" value="Unassembled WGS sequence"/>
</dbReference>
<dbReference type="Gene3D" id="3.90.1750.10">
    <property type="entry name" value="Hect, E3 ligase catalytic domains"/>
    <property type="match status" value="1"/>
</dbReference>
<dbReference type="AlphaFoldDB" id="A0A9X0CJX4"/>
<evidence type="ECO:0000313" key="3">
    <source>
        <dbReference type="Proteomes" id="UP001163046"/>
    </source>
</evidence>
<feature type="region of interest" description="Disordered" evidence="1">
    <location>
        <begin position="56"/>
        <end position="94"/>
    </location>
</feature>
<reference evidence="2" key="1">
    <citation type="submission" date="2023-01" db="EMBL/GenBank/DDBJ databases">
        <title>Genome assembly of the deep-sea coral Lophelia pertusa.</title>
        <authorList>
            <person name="Herrera S."/>
            <person name="Cordes E."/>
        </authorList>
    </citation>
    <scope>NUCLEOTIDE SEQUENCE</scope>
    <source>
        <strain evidence="2">USNM1676648</strain>
        <tissue evidence="2">Polyp</tissue>
    </source>
</reference>
<feature type="compositionally biased region" description="Low complexity" evidence="1">
    <location>
        <begin position="80"/>
        <end position="92"/>
    </location>
</feature>
<accession>A0A9X0CJX4</accession>
<dbReference type="OrthoDB" id="5986703at2759"/>
<organism evidence="2 3">
    <name type="scientific">Desmophyllum pertusum</name>
    <dbReference type="NCBI Taxonomy" id="174260"/>
    <lineage>
        <taxon>Eukaryota</taxon>
        <taxon>Metazoa</taxon>
        <taxon>Cnidaria</taxon>
        <taxon>Anthozoa</taxon>
        <taxon>Hexacorallia</taxon>
        <taxon>Scleractinia</taxon>
        <taxon>Caryophylliina</taxon>
        <taxon>Caryophylliidae</taxon>
        <taxon>Desmophyllum</taxon>
    </lineage>
</organism>